<proteinExistence type="predicted"/>
<dbReference type="HOGENOM" id="CLU_3009460_0_0_11"/>
<dbReference type="AlphaFoldDB" id="D5P5C9"/>
<sequence length="56" mass="6565">MRRWLRRLPAAHLERIYQGGTRQPLELDSDVRCATPQLLHHALSILSTAAYCERHR</sequence>
<organism evidence="1 2">
    <name type="scientific">Mycobacterium parascrofulaceum ATCC BAA-614</name>
    <dbReference type="NCBI Taxonomy" id="525368"/>
    <lineage>
        <taxon>Bacteria</taxon>
        <taxon>Bacillati</taxon>
        <taxon>Actinomycetota</taxon>
        <taxon>Actinomycetes</taxon>
        <taxon>Mycobacteriales</taxon>
        <taxon>Mycobacteriaceae</taxon>
        <taxon>Mycobacterium</taxon>
        <taxon>Mycobacterium simiae complex</taxon>
    </lineage>
</organism>
<comment type="caution">
    <text evidence="1">The sequence shown here is derived from an EMBL/GenBank/DDBJ whole genome shotgun (WGS) entry which is preliminary data.</text>
</comment>
<keyword evidence="2" id="KW-1185">Reference proteome</keyword>
<protein>
    <submittedName>
        <fullName evidence="1">Uncharacterized protein</fullName>
    </submittedName>
</protein>
<evidence type="ECO:0000313" key="1">
    <source>
        <dbReference type="EMBL" id="EFG78747.1"/>
    </source>
</evidence>
<dbReference type="EMBL" id="ADNV01000097">
    <property type="protein sequence ID" value="EFG78747.1"/>
    <property type="molecule type" value="Genomic_DNA"/>
</dbReference>
<evidence type="ECO:0000313" key="2">
    <source>
        <dbReference type="Proteomes" id="UP000003653"/>
    </source>
</evidence>
<accession>D5P5C9</accession>
<name>D5P5C9_9MYCO</name>
<gene>
    <name evidence="1" type="ORF">HMPREF0591_1373</name>
</gene>
<dbReference type="Proteomes" id="UP000003653">
    <property type="component" value="Unassembled WGS sequence"/>
</dbReference>
<reference evidence="1 2" key="1">
    <citation type="submission" date="2010-04" db="EMBL/GenBank/DDBJ databases">
        <authorList>
            <person name="Muzny D."/>
            <person name="Qin X."/>
            <person name="Deng J."/>
            <person name="Jiang H."/>
            <person name="Liu Y."/>
            <person name="Qu J."/>
            <person name="Song X.-Z."/>
            <person name="Zhang L."/>
            <person name="Thornton R."/>
            <person name="Coyle M."/>
            <person name="Francisco L."/>
            <person name="Jackson L."/>
            <person name="Javaid M."/>
            <person name="Korchina V."/>
            <person name="Kovar C."/>
            <person name="Mata R."/>
            <person name="Mathew T."/>
            <person name="Ngo R."/>
            <person name="Nguyen L."/>
            <person name="Nguyen N."/>
            <person name="Okwuonu G."/>
            <person name="Ongeri F."/>
            <person name="Pham C."/>
            <person name="Simmons D."/>
            <person name="Wilczek-Boney K."/>
            <person name="Hale W."/>
            <person name="Jakkamsetti A."/>
            <person name="Pham P."/>
            <person name="Ruth R."/>
            <person name="San Lucas F."/>
            <person name="Warren J."/>
            <person name="Zhang J."/>
            <person name="Zhao Z."/>
            <person name="Zhou C."/>
            <person name="Zhu D."/>
            <person name="Lee S."/>
            <person name="Bess C."/>
            <person name="Blankenburg K."/>
            <person name="Forbes L."/>
            <person name="Fu Q."/>
            <person name="Gubbala S."/>
            <person name="Hirani K."/>
            <person name="Jayaseelan J.C."/>
            <person name="Lara F."/>
            <person name="Munidasa M."/>
            <person name="Palculict T."/>
            <person name="Patil S."/>
            <person name="Pu L.-L."/>
            <person name="Saada N."/>
            <person name="Tang L."/>
            <person name="Weissenberger G."/>
            <person name="Zhu Y."/>
            <person name="Hemphill L."/>
            <person name="Shang Y."/>
            <person name="Youmans B."/>
            <person name="Ayvaz T."/>
            <person name="Ross M."/>
            <person name="Santibanez J."/>
            <person name="Aqrawi P."/>
            <person name="Gross S."/>
            <person name="Joshi V."/>
            <person name="Fowler G."/>
            <person name="Nazareth L."/>
            <person name="Reid J."/>
            <person name="Worley K."/>
            <person name="Petrosino J."/>
            <person name="Highlander S."/>
            <person name="Gibbs R."/>
        </authorList>
    </citation>
    <scope>NUCLEOTIDE SEQUENCE [LARGE SCALE GENOMIC DNA]</scope>
    <source>
        <strain evidence="1 2">ATCC BAA-614</strain>
    </source>
</reference>